<dbReference type="Proteomes" id="UP000308600">
    <property type="component" value="Unassembled WGS sequence"/>
</dbReference>
<feature type="non-terminal residue" evidence="1">
    <location>
        <position position="117"/>
    </location>
</feature>
<proteinExistence type="predicted"/>
<feature type="non-terminal residue" evidence="1">
    <location>
        <position position="1"/>
    </location>
</feature>
<keyword evidence="2" id="KW-1185">Reference proteome</keyword>
<evidence type="ECO:0000313" key="1">
    <source>
        <dbReference type="EMBL" id="TFK68646.1"/>
    </source>
</evidence>
<accession>A0ACD3ASE5</accession>
<organism evidence="1 2">
    <name type="scientific">Pluteus cervinus</name>
    <dbReference type="NCBI Taxonomy" id="181527"/>
    <lineage>
        <taxon>Eukaryota</taxon>
        <taxon>Fungi</taxon>
        <taxon>Dikarya</taxon>
        <taxon>Basidiomycota</taxon>
        <taxon>Agaricomycotina</taxon>
        <taxon>Agaricomycetes</taxon>
        <taxon>Agaricomycetidae</taxon>
        <taxon>Agaricales</taxon>
        <taxon>Pluteineae</taxon>
        <taxon>Pluteaceae</taxon>
        <taxon>Pluteus</taxon>
    </lineage>
</organism>
<reference evidence="1 2" key="1">
    <citation type="journal article" date="2019" name="Nat. Ecol. Evol.">
        <title>Megaphylogeny resolves global patterns of mushroom evolution.</title>
        <authorList>
            <person name="Varga T."/>
            <person name="Krizsan K."/>
            <person name="Foldi C."/>
            <person name="Dima B."/>
            <person name="Sanchez-Garcia M."/>
            <person name="Sanchez-Ramirez S."/>
            <person name="Szollosi G.J."/>
            <person name="Szarkandi J.G."/>
            <person name="Papp V."/>
            <person name="Albert L."/>
            <person name="Andreopoulos W."/>
            <person name="Angelini C."/>
            <person name="Antonin V."/>
            <person name="Barry K.W."/>
            <person name="Bougher N.L."/>
            <person name="Buchanan P."/>
            <person name="Buyck B."/>
            <person name="Bense V."/>
            <person name="Catcheside P."/>
            <person name="Chovatia M."/>
            <person name="Cooper J."/>
            <person name="Damon W."/>
            <person name="Desjardin D."/>
            <person name="Finy P."/>
            <person name="Geml J."/>
            <person name="Haridas S."/>
            <person name="Hughes K."/>
            <person name="Justo A."/>
            <person name="Karasinski D."/>
            <person name="Kautmanova I."/>
            <person name="Kiss B."/>
            <person name="Kocsube S."/>
            <person name="Kotiranta H."/>
            <person name="LaButti K.M."/>
            <person name="Lechner B.E."/>
            <person name="Liimatainen K."/>
            <person name="Lipzen A."/>
            <person name="Lukacs Z."/>
            <person name="Mihaltcheva S."/>
            <person name="Morgado L.N."/>
            <person name="Niskanen T."/>
            <person name="Noordeloos M.E."/>
            <person name="Ohm R.A."/>
            <person name="Ortiz-Santana B."/>
            <person name="Ovrebo C."/>
            <person name="Racz N."/>
            <person name="Riley R."/>
            <person name="Savchenko A."/>
            <person name="Shiryaev A."/>
            <person name="Soop K."/>
            <person name="Spirin V."/>
            <person name="Szebenyi C."/>
            <person name="Tomsovsky M."/>
            <person name="Tulloss R.E."/>
            <person name="Uehling J."/>
            <person name="Grigoriev I.V."/>
            <person name="Vagvolgyi C."/>
            <person name="Papp T."/>
            <person name="Martin F.M."/>
            <person name="Miettinen O."/>
            <person name="Hibbett D.S."/>
            <person name="Nagy L.G."/>
        </authorList>
    </citation>
    <scope>NUCLEOTIDE SEQUENCE [LARGE SCALE GENOMIC DNA]</scope>
    <source>
        <strain evidence="1 2">NL-1719</strain>
    </source>
</reference>
<name>A0ACD3ASE5_9AGAR</name>
<protein>
    <submittedName>
        <fullName evidence="1">Uncharacterized protein</fullName>
    </submittedName>
</protein>
<evidence type="ECO:0000313" key="2">
    <source>
        <dbReference type="Proteomes" id="UP000308600"/>
    </source>
</evidence>
<gene>
    <name evidence="1" type="ORF">BDN72DRAFT_741535</name>
</gene>
<dbReference type="EMBL" id="ML208347">
    <property type="protein sequence ID" value="TFK68646.1"/>
    <property type="molecule type" value="Genomic_DNA"/>
</dbReference>
<sequence length="117" mass="13319">DEQDNKDENDETSMQKDKPLDDNVDGWVDEVDELEPNEAMDLNLNKKPVTKILCKMRTLSYKTVNSTTKLLPLWYAALEKHGLEKVLLPRDVPTRWNSTCGLLEVACDNKAAVDEIT</sequence>